<organism evidence="1 2">
    <name type="scientific">Pseudoxanthomonas japonensis</name>
    <dbReference type="NCBI Taxonomy" id="69284"/>
    <lineage>
        <taxon>Bacteria</taxon>
        <taxon>Pseudomonadati</taxon>
        <taxon>Pseudomonadota</taxon>
        <taxon>Gammaproteobacteria</taxon>
        <taxon>Lysobacterales</taxon>
        <taxon>Lysobacteraceae</taxon>
        <taxon>Pseudoxanthomonas</taxon>
    </lineage>
</organism>
<accession>A0ABQ6ZH71</accession>
<name>A0ABQ6ZH71_9GAMM</name>
<dbReference type="Proteomes" id="UP000781710">
    <property type="component" value="Unassembled WGS sequence"/>
</dbReference>
<protein>
    <submittedName>
        <fullName evidence="1">Uncharacterized protein</fullName>
    </submittedName>
</protein>
<keyword evidence="2" id="KW-1185">Reference proteome</keyword>
<evidence type="ECO:0000313" key="2">
    <source>
        <dbReference type="Proteomes" id="UP000781710"/>
    </source>
</evidence>
<proteinExistence type="predicted"/>
<sequence>MTVKTITENGHQLTVQILQRTDASGLSYWQARAMFRVANQTARGDVITTSRHASTEAAERAAIRLARDHGWGRS</sequence>
<reference evidence="1 2" key="1">
    <citation type="submission" date="2017-10" db="EMBL/GenBank/DDBJ databases">
        <title>Whole genome sequencing of members of genus Pseudoxanthomonas.</title>
        <authorList>
            <person name="Kumar S."/>
            <person name="Bansal K."/>
            <person name="Kaur A."/>
            <person name="Patil P."/>
            <person name="Sharma S."/>
            <person name="Patil P.B."/>
        </authorList>
    </citation>
    <scope>NUCLEOTIDE SEQUENCE [LARGE SCALE GENOMIC DNA]</scope>
    <source>
        <strain evidence="1 2">DSM 17109</strain>
    </source>
</reference>
<comment type="caution">
    <text evidence="1">The sequence shown here is derived from an EMBL/GenBank/DDBJ whole genome shotgun (WGS) entry which is preliminary data.</text>
</comment>
<evidence type="ECO:0000313" key="1">
    <source>
        <dbReference type="EMBL" id="KAF1725198.1"/>
    </source>
</evidence>
<dbReference type="RefSeq" id="WP_162337652.1">
    <property type="nucleotide sequence ID" value="NZ_JBHSRQ010000007.1"/>
</dbReference>
<gene>
    <name evidence="1" type="ORF">CSC78_09380</name>
</gene>
<dbReference type="EMBL" id="PDWW01000011">
    <property type="protein sequence ID" value="KAF1725198.1"/>
    <property type="molecule type" value="Genomic_DNA"/>
</dbReference>